<keyword evidence="2 3" id="KW-0732">Signal</keyword>
<reference evidence="5 6" key="1">
    <citation type="submission" date="2019-03" db="EMBL/GenBank/DDBJ databases">
        <title>Freshwater and sediment microbial communities from various areas in North America, analyzing microbe dynamics in response to fracking.</title>
        <authorList>
            <person name="Lamendella R."/>
        </authorList>
    </citation>
    <scope>NUCLEOTIDE SEQUENCE [LARGE SCALE GENOMIC DNA]</scope>
    <source>
        <strain evidence="5 6">175.2</strain>
    </source>
</reference>
<proteinExistence type="predicted"/>
<dbReference type="InterPro" id="IPR018976">
    <property type="entry name" value="Imelysin-like"/>
</dbReference>
<dbReference type="InterPro" id="IPR038352">
    <property type="entry name" value="Imelysin_sf"/>
</dbReference>
<comment type="subcellular location">
    <subcellularLocation>
        <location evidence="1">Cell envelope</location>
    </subcellularLocation>
</comment>
<dbReference type="GO" id="GO:0030313">
    <property type="term" value="C:cell envelope"/>
    <property type="evidence" value="ECO:0007669"/>
    <property type="project" value="UniProtKB-SubCell"/>
</dbReference>
<dbReference type="InterPro" id="IPR034984">
    <property type="entry name" value="Imelysin-like_IPPA"/>
</dbReference>
<feature type="domain" description="Imelysin-like" evidence="4">
    <location>
        <begin position="42"/>
        <end position="329"/>
    </location>
</feature>
<evidence type="ECO:0000256" key="1">
    <source>
        <dbReference type="ARBA" id="ARBA00004196"/>
    </source>
</evidence>
<feature type="chain" id="PRO_5020817350" description="Imelysin-like domain-containing protein" evidence="3">
    <location>
        <begin position="20"/>
        <end position="362"/>
    </location>
</feature>
<accession>A0A4R3P0H7</accession>
<feature type="signal peptide" evidence="3">
    <location>
        <begin position="1"/>
        <end position="19"/>
    </location>
</feature>
<evidence type="ECO:0000313" key="5">
    <source>
        <dbReference type="EMBL" id="TCT42077.1"/>
    </source>
</evidence>
<evidence type="ECO:0000313" key="6">
    <source>
        <dbReference type="Proteomes" id="UP000295097"/>
    </source>
</evidence>
<sequence length="362" mass="39956">MKHFAGPFLAALAAFPVMAGSACAMNEEAVPRVLETAVDGFIRPGYERFEVATGNMVTAMDAFCAAPGDETYGKARAAFDETVLSWSNIEIVRTGPVIRDHRFERILFYPDRKSIGLKQVQAAIIEKDETALDPEYLPQKSVAMQGLLALEFVLFGTQYETMMAESETYRCHYGETIATNMHNIAGELTSAWNDPDGVAKDWKTPGPDNPLFRTNDEALTALLGILVHGTETVRDYRIEYFYRGEDGPNFAKRAIYWRSENTWPSILANLDGLQALLNGSDMVDLLDPGVRSIVSSINFLFSSLDGVVEQLNPDIQAVLDDPEQRAKLDFLLINTKDLILRLNDNYGGAIGLGAGFSFSDGD</sequence>
<dbReference type="PROSITE" id="PS51257">
    <property type="entry name" value="PROKAR_LIPOPROTEIN"/>
    <property type="match status" value="1"/>
</dbReference>
<dbReference type="EMBL" id="SMAR01000005">
    <property type="protein sequence ID" value="TCT42077.1"/>
    <property type="molecule type" value="Genomic_DNA"/>
</dbReference>
<dbReference type="Proteomes" id="UP000295097">
    <property type="component" value="Unassembled WGS sequence"/>
</dbReference>
<dbReference type="Gene3D" id="1.20.1420.20">
    <property type="entry name" value="M75 peptidase, HXXE motif"/>
    <property type="match status" value="1"/>
</dbReference>
<keyword evidence="6" id="KW-1185">Reference proteome</keyword>
<gene>
    <name evidence="5" type="ORF">EDC90_100592</name>
</gene>
<dbReference type="AlphaFoldDB" id="A0A4R3P0H7"/>
<evidence type="ECO:0000259" key="4">
    <source>
        <dbReference type="Pfam" id="PF09375"/>
    </source>
</evidence>
<evidence type="ECO:0000256" key="2">
    <source>
        <dbReference type="ARBA" id="ARBA00022729"/>
    </source>
</evidence>
<organism evidence="5 6">
    <name type="scientific">Martelella mediterranea</name>
    <dbReference type="NCBI Taxonomy" id="293089"/>
    <lineage>
        <taxon>Bacteria</taxon>
        <taxon>Pseudomonadati</taxon>
        <taxon>Pseudomonadota</taxon>
        <taxon>Alphaproteobacteria</taxon>
        <taxon>Hyphomicrobiales</taxon>
        <taxon>Aurantimonadaceae</taxon>
        <taxon>Martelella</taxon>
    </lineage>
</organism>
<evidence type="ECO:0000256" key="3">
    <source>
        <dbReference type="SAM" id="SignalP"/>
    </source>
</evidence>
<dbReference type="Pfam" id="PF09375">
    <property type="entry name" value="Peptidase_M75"/>
    <property type="match status" value="1"/>
</dbReference>
<dbReference type="CDD" id="cd14659">
    <property type="entry name" value="Imelysin-like_IPPA"/>
    <property type="match status" value="1"/>
</dbReference>
<protein>
    <recommendedName>
        <fullName evidence="4">Imelysin-like domain-containing protein</fullName>
    </recommendedName>
</protein>
<comment type="caution">
    <text evidence="5">The sequence shown here is derived from an EMBL/GenBank/DDBJ whole genome shotgun (WGS) entry which is preliminary data.</text>
</comment>
<name>A0A4R3P0H7_9HYPH</name>